<comment type="caution">
    <text evidence="2">The sequence shown here is derived from an EMBL/GenBank/DDBJ whole genome shotgun (WGS) entry which is preliminary data.</text>
</comment>
<accession>A0A8J3FS91</accession>
<protein>
    <submittedName>
        <fullName evidence="2">Transcriptional regulator</fullName>
    </submittedName>
</protein>
<dbReference type="InterPro" id="IPR043917">
    <property type="entry name" value="DUF5753"/>
</dbReference>
<evidence type="ECO:0000313" key="3">
    <source>
        <dbReference type="Proteomes" id="UP000637578"/>
    </source>
</evidence>
<dbReference type="InterPro" id="IPR010982">
    <property type="entry name" value="Lambda_DNA-bd_dom_sf"/>
</dbReference>
<keyword evidence="3" id="KW-1185">Reference proteome</keyword>
<feature type="domain" description="HTH cro/C1-type" evidence="1">
    <location>
        <begin position="18"/>
        <end position="72"/>
    </location>
</feature>
<reference evidence="2" key="1">
    <citation type="journal article" date="2014" name="Int. J. Syst. Evol. Microbiol.">
        <title>Complete genome sequence of Corynebacterium casei LMG S-19264T (=DSM 44701T), isolated from a smear-ripened cheese.</title>
        <authorList>
            <consortium name="US DOE Joint Genome Institute (JGI-PGF)"/>
            <person name="Walter F."/>
            <person name="Albersmeier A."/>
            <person name="Kalinowski J."/>
            <person name="Ruckert C."/>
        </authorList>
    </citation>
    <scope>NUCLEOTIDE SEQUENCE</scope>
    <source>
        <strain evidence="2">CGMCC 4.5737</strain>
    </source>
</reference>
<evidence type="ECO:0000259" key="1">
    <source>
        <dbReference type="PROSITE" id="PS50943"/>
    </source>
</evidence>
<dbReference type="GO" id="GO:0003677">
    <property type="term" value="F:DNA binding"/>
    <property type="evidence" value="ECO:0007669"/>
    <property type="project" value="InterPro"/>
</dbReference>
<name>A0A8J3FS91_9PSEU</name>
<dbReference type="SMART" id="SM00530">
    <property type="entry name" value="HTH_XRE"/>
    <property type="match status" value="1"/>
</dbReference>
<gene>
    <name evidence="2" type="ORF">GCM10012275_03290</name>
</gene>
<sequence length="284" mass="31566">MTTGQSPTVRRRRLAMELRRLREAANKTNEEVARHLGCSPSKISRIELGRRPASPGDVRLLLDFYGVSGSEAEALVAMARAARQKGWWHAYEDALPETFQVFVGLESGASAIRTFEPMLVPGLLQTEDYARAILMTAVDADPTDVERRVTVRMNRQRLLERANPPHLWALVDEAALRRPVGGPEVMRKQLQRLITEGERPNITLQILPFEIGAHPAMSGAFVMLDFTTPSDPTIVYLDSLTGGLYTEKTVEVQRFSLVWEHLRAKACAPDESAAILAAVVKELA</sequence>
<dbReference type="InterPro" id="IPR001387">
    <property type="entry name" value="Cro/C1-type_HTH"/>
</dbReference>
<reference evidence="2" key="2">
    <citation type="submission" date="2020-09" db="EMBL/GenBank/DDBJ databases">
        <authorList>
            <person name="Sun Q."/>
            <person name="Zhou Y."/>
        </authorList>
    </citation>
    <scope>NUCLEOTIDE SEQUENCE</scope>
    <source>
        <strain evidence="2">CGMCC 4.5737</strain>
    </source>
</reference>
<dbReference type="Gene3D" id="1.10.260.40">
    <property type="entry name" value="lambda repressor-like DNA-binding domains"/>
    <property type="match status" value="1"/>
</dbReference>
<dbReference type="Pfam" id="PF19054">
    <property type="entry name" value="DUF5753"/>
    <property type="match status" value="1"/>
</dbReference>
<dbReference type="RefSeq" id="WP_189053046.1">
    <property type="nucleotide sequence ID" value="NZ_BMMK01000001.1"/>
</dbReference>
<dbReference type="SUPFAM" id="SSF47413">
    <property type="entry name" value="lambda repressor-like DNA-binding domains"/>
    <property type="match status" value="1"/>
</dbReference>
<dbReference type="AlphaFoldDB" id="A0A8J3FS91"/>
<dbReference type="EMBL" id="BMMK01000001">
    <property type="protein sequence ID" value="GGM35364.1"/>
    <property type="molecule type" value="Genomic_DNA"/>
</dbReference>
<dbReference type="PROSITE" id="PS50943">
    <property type="entry name" value="HTH_CROC1"/>
    <property type="match status" value="1"/>
</dbReference>
<evidence type="ECO:0000313" key="2">
    <source>
        <dbReference type="EMBL" id="GGM35364.1"/>
    </source>
</evidence>
<proteinExistence type="predicted"/>
<organism evidence="2 3">
    <name type="scientific">Longimycelium tulufanense</name>
    <dbReference type="NCBI Taxonomy" id="907463"/>
    <lineage>
        <taxon>Bacteria</taxon>
        <taxon>Bacillati</taxon>
        <taxon>Actinomycetota</taxon>
        <taxon>Actinomycetes</taxon>
        <taxon>Pseudonocardiales</taxon>
        <taxon>Pseudonocardiaceae</taxon>
        <taxon>Longimycelium</taxon>
    </lineage>
</organism>
<dbReference type="Pfam" id="PF13560">
    <property type="entry name" value="HTH_31"/>
    <property type="match status" value="1"/>
</dbReference>
<dbReference type="CDD" id="cd00093">
    <property type="entry name" value="HTH_XRE"/>
    <property type="match status" value="1"/>
</dbReference>
<dbReference type="Proteomes" id="UP000637578">
    <property type="component" value="Unassembled WGS sequence"/>
</dbReference>